<sequence length="169" mass="18531">MARIADCRAEDVAVLDVVLPSASVTANHAQRYARQLAGVGTYLIAWRDGHPVGACEVRWDGCAAPEVREVVGNCPEINGLFVWPESLRSQGIGTAFIRTAEDRARERGVERLGLGVTEDNVRAAALYRRLGYRPVTSYVDRYTLRDAEGVPRHMADPCAFMVTTLGRTA</sequence>
<keyword evidence="2" id="KW-0012">Acyltransferase</keyword>
<gene>
    <name evidence="4" type="ORF">RM590_02235</name>
</gene>
<proteinExistence type="predicted"/>
<evidence type="ECO:0000313" key="4">
    <source>
        <dbReference type="EMBL" id="MDT0341470.1"/>
    </source>
</evidence>
<dbReference type="InterPro" id="IPR050832">
    <property type="entry name" value="Bact_Acetyltransf"/>
</dbReference>
<evidence type="ECO:0000259" key="3">
    <source>
        <dbReference type="PROSITE" id="PS51186"/>
    </source>
</evidence>
<evidence type="ECO:0000256" key="1">
    <source>
        <dbReference type="ARBA" id="ARBA00022679"/>
    </source>
</evidence>
<dbReference type="SUPFAM" id="SSF55729">
    <property type="entry name" value="Acyl-CoA N-acyltransferases (Nat)"/>
    <property type="match status" value="1"/>
</dbReference>
<reference evidence="5" key="1">
    <citation type="submission" date="2023-07" db="EMBL/GenBank/DDBJ databases">
        <title>30 novel species of actinomycetes from the DSMZ collection.</title>
        <authorList>
            <person name="Nouioui I."/>
        </authorList>
    </citation>
    <scope>NUCLEOTIDE SEQUENCE [LARGE SCALE GENOMIC DNA]</scope>
    <source>
        <strain evidence="5">DSM 44938</strain>
    </source>
</reference>
<accession>A0ABU2MIW9</accession>
<dbReference type="InterPro" id="IPR016181">
    <property type="entry name" value="Acyl_CoA_acyltransferase"/>
</dbReference>
<keyword evidence="5" id="KW-1185">Reference proteome</keyword>
<feature type="domain" description="N-acetyltransferase" evidence="3">
    <location>
        <begin position="2"/>
        <end position="159"/>
    </location>
</feature>
<dbReference type="CDD" id="cd04301">
    <property type="entry name" value="NAT_SF"/>
    <property type="match status" value="1"/>
</dbReference>
<dbReference type="Gene3D" id="3.40.630.30">
    <property type="match status" value="1"/>
</dbReference>
<name>A0ABU2MIW9_9ACTN</name>
<keyword evidence="1" id="KW-0808">Transferase</keyword>
<dbReference type="PANTHER" id="PTHR43877:SF2">
    <property type="entry name" value="AMINOALKYLPHOSPHONATE N-ACETYLTRANSFERASE-RELATED"/>
    <property type="match status" value="1"/>
</dbReference>
<dbReference type="Pfam" id="PF00583">
    <property type="entry name" value="Acetyltransf_1"/>
    <property type="match status" value="1"/>
</dbReference>
<dbReference type="InterPro" id="IPR000182">
    <property type="entry name" value="GNAT_dom"/>
</dbReference>
<evidence type="ECO:0000313" key="5">
    <source>
        <dbReference type="Proteomes" id="UP001183246"/>
    </source>
</evidence>
<evidence type="ECO:0000256" key="2">
    <source>
        <dbReference type="ARBA" id="ARBA00023315"/>
    </source>
</evidence>
<dbReference type="PANTHER" id="PTHR43877">
    <property type="entry name" value="AMINOALKYLPHOSPHONATE N-ACETYLTRANSFERASE-RELATED-RELATED"/>
    <property type="match status" value="1"/>
</dbReference>
<dbReference type="Proteomes" id="UP001183246">
    <property type="component" value="Unassembled WGS sequence"/>
</dbReference>
<comment type="caution">
    <text evidence="4">The sequence shown here is derived from an EMBL/GenBank/DDBJ whole genome shotgun (WGS) entry which is preliminary data.</text>
</comment>
<dbReference type="RefSeq" id="WP_311702600.1">
    <property type="nucleotide sequence ID" value="NZ_JAVREL010000001.1"/>
</dbReference>
<organism evidence="4 5">
    <name type="scientific">Streptomyces litchfieldiae</name>
    <dbReference type="NCBI Taxonomy" id="3075543"/>
    <lineage>
        <taxon>Bacteria</taxon>
        <taxon>Bacillati</taxon>
        <taxon>Actinomycetota</taxon>
        <taxon>Actinomycetes</taxon>
        <taxon>Kitasatosporales</taxon>
        <taxon>Streptomycetaceae</taxon>
        <taxon>Streptomyces</taxon>
    </lineage>
</organism>
<dbReference type="PROSITE" id="PS51186">
    <property type="entry name" value="GNAT"/>
    <property type="match status" value="1"/>
</dbReference>
<protein>
    <submittedName>
        <fullName evidence="4">GNAT family N-acetyltransferase</fullName>
    </submittedName>
</protein>
<dbReference type="EMBL" id="JAVREL010000001">
    <property type="protein sequence ID" value="MDT0341470.1"/>
    <property type="molecule type" value="Genomic_DNA"/>
</dbReference>